<dbReference type="AlphaFoldDB" id="A0A919CM58"/>
<evidence type="ECO:0000313" key="3">
    <source>
        <dbReference type="Proteomes" id="UP000630353"/>
    </source>
</evidence>
<dbReference type="Pfam" id="PF13599">
    <property type="entry name" value="Pentapeptide_4"/>
    <property type="match status" value="1"/>
</dbReference>
<evidence type="ECO:0000256" key="1">
    <source>
        <dbReference type="SAM" id="SignalP"/>
    </source>
</evidence>
<organism evidence="2 3">
    <name type="scientific">Thalassobaculum fulvum</name>
    <dbReference type="NCBI Taxonomy" id="1633335"/>
    <lineage>
        <taxon>Bacteria</taxon>
        <taxon>Pseudomonadati</taxon>
        <taxon>Pseudomonadota</taxon>
        <taxon>Alphaproteobacteria</taxon>
        <taxon>Rhodospirillales</taxon>
        <taxon>Thalassobaculaceae</taxon>
        <taxon>Thalassobaculum</taxon>
    </lineage>
</organism>
<dbReference type="Proteomes" id="UP000630353">
    <property type="component" value="Unassembled WGS sequence"/>
</dbReference>
<reference evidence="2" key="1">
    <citation type="journal article" date="2014" name="Int. J. Syst. Evol. Microbiol.">
        <title>Complete genome sequence of Corynebacterium casei LMG S-19264T (=DSM 44701T), isolated from a smear-ripened cheese.</title>
        <authorList>
            <consortium name="US DOE Joint Genome Institute (JGI-PGF)"/>
            <person name="Walter F."/>
            <person name="Albersmeier A."/>
            <person name="Kalinowski J."/>
            <person name="Ruckert C."/>
        </authorList>
    </citation>
    <scope>NUCLEOTIDE SEQUENCE</scope>
    <source>
        <strain evidence="2">KCTC 42651</strain>
    </source>
</reference>
<proteinExistence type="predicted"/>
<keyword evidence="3" id="KW-1185">Reference proteome</keyword>
<keyword evidence="1" id="KW-0732">Signal</keyword>
<dbReference type="PROSITE" id="PS51257">
    <property type="entry name" value="PROKAR_LIPOPROTEIN"/>
    <property type="match status" value="1"/>
</dbReference>
<dbReference type="EMBL" id="BMZS01000001">
    <property type="protein sequence ID" value="GHD39246.1"/>
    <property type="molecule type" value="Genomic_DNA"/>
</dbReference>
<dbReference type="InterPro" id="IPR001646">
    <property type="entry name" value="5peptide_repeat"/>
</dbReference>
<protein>
    <recommendedName>
        <fullName evidence="4">Pentapeptide repeat-containing protein</fullName>
    </recommendedName>
</protein>
<dbReference type="SUPFAM" id="SSF141571">
    <property type="entry name" value="Pentapeptide repeat-like"/>
    <property type="match status" value="1"/>
</dbReference>
<dbReference type="PANTHER" id="PTHR14136">
    <property type="entry name" value="BTB_POZ DOMAIN-CONTAINING PROTEIN KCTD9"/>
    <property type="match status" value="1"/>
</dbReference>
<sequence>MATARTFMLSAAAAAFLLPLTAGPALAACTDPPQPGVDWRQCNFDRYDLARIDLTGARLDNASFNRATLAGTDFTRLEAGRVRFLGADLTGAVFEAARLRGADFTEAKLQDASFVNADLADARLVSANLRGADLTGARLRDANFFRADLSGATWIDGKRVCAEGSISFCR</sequence>
<evidence type="ECO:0000313" key="2">
    <source>
        <dbReference type="EMBL" id="GHD39246.1"/>
    </source>
</evidence>
<comment type="caution">
    <text evidence="2">The sequence shown here is derived from an EMBL/GenBank/DDBJ whole genome shotgun (WGS) entry which is preliminary data.</text>
</comment>
<evidence type="ECO:0008006" key="4">
    <source>
        <dbReference type="Google" id="ProtNLM"/>
    </source>
</evidence>
<feature type="signal peptide" evidence="1">
    <location>
        <begin position="1"/>
        <end position="27"/>
    </location>
</feature>
<reference evidence="2" key="2">
    <citation type="submission" date="2020-09" db="EMBL/GenBank/DDBJ databases">
        <authorList>
            <person name="Sun Q."/>
            <person name="Kim S."/>
        </authorList>
    </citation>
    <scope>NUCLEOTIDE SEQUENCE</scope>
    <source>
        <strain evidence="2">KCTC 42651</strain>
    </source>
</reference>
<feature type="chain" id="PRO_5037939428" description="Pentapeptide repeat-containing protein" evidence="1">
    <location>
        <begin position="28"/>
        <end position="170"/>
    </location>
</feature>
<name>A0A919CM58_9PROT</name>
<accession>A0A919CM58</accession>
<dbReference type="InterPro" id="IPR051082">
    <property type="entry name" value="Pentapeptide-BTB/POZ_domain"/>
</dbReference>
<dbReference type="Gene3D" id="2.160.20.80">
    <property type="entry name" value="E3 ubiquitin-protein ligase SopA"/>
    <property type="match status" value="1"/>
</dbReference>
<gene>
    <name evidence="2" type="ORF">GCM10017083_00900</name>
</gene>
<dbReference type="PANTHER" id="PTHR14136:SF17">
    <property type="entry name" value="BTB_POZ DOMAIN-CONTAINING PROTEIN KCTD9"/>
    <property type="match status" value="1"/>
</dbReference>
<dbReference type="RefSeq" id="WP_229836138.1">
    <property type="nucleotide sequence ID" value="NZ_BMZS01000001.1"/>
</dbReference>